<evidence type="ECO:0000313" key="2">
    <source>
        <dbReference type="WBParaSite" id="PSAMB.scaffold3703size17175.g22274.t1"/>
    </source>
</evidence>
<keyword evidence="1" id="KW-1185">Reference proteome</keyword>
<dbReference type="AlphaFoldDB" id="A0A914WAQ1"/>
<reference evidence="2" key="1">
    <citation type="submission" date="2022-11" db="UniProtKB">
        <authorList>
            <consortium name="WormBaseParasite"/>
        </authorList>
    </citation>
    <scope>IDENTIFICATION</scope>
</reference>
<protein>
    <submittedName>
        <fullName evidence="2">Uncharacterized protein</fullName>
    </submittedName>
</protein>
<proteinExistence type="predicted"/>
<evidence type="ECO:0000313" key="1">
    <source>
        <dbReference type="Proteomes" id="UP000887566"/>
    </source>
</evidence>
<dbReference type="Proteomes" id="UP000887566">
    <property type="component" value="Unplaced"/>
</dbReference>
<sequence>MMADDSYIPCNMTYNFCSLPEALFCTPDAIVNDINCPDDCQKESYEVDLTNNNIDPKTVFARLSEEFDDRIDQEINRKLDYGILRTAPGSIQLNALLDQFITNHMNMIKVFWWKTDVDGNGSVPYYLPWFQDFGSFFSSATLEGSNLGTYWKGATQTEANFCELKNIKAEFV</sequence>
<name>A0A914WAQ1_9BILA</name>
<dbReference type="WBParaSite" id="PSAMB.scaffold3703size17175.g22274.t1">
    <property type="protein sequence ID" value="PSAMB.scaffold3703size17175.g22274.t1"/>
    <property type="gene ID" value="PSAMB.scaffold3703size17175.g22274"/>
</dbReference>
<accession>A0A914WAQ1</accession>
<organism evidence="1 2">
    <name type="scientific">Plectus sambesii</name>
    <dbReference type="NCBI Taxonomy" id="2011161"/>
    <lineage>
        <taxon>Eukaryota</taxon>
        <taxon>Metazoa</taxon>
        <taxon>Ecdysozoa</taxon>
        <taxon>Nematoda</taxon>
        <taxon>Chromadorea</taxon>
        <taxon>Plectida</taxon>
        <taxon>Plectina</taxon>
        <taxon>Plectoidea</taxon>
        <taxon>Plectidae</taxon>
        <taxon>Plectus</taxon>
    </lineage>
</organism>